<dbReference type="Pfam" id="PF05793">
    <property type="entry name" value="TFIIF_alpha"/>
    <property type="match status" value="1"/>
</dbReference>
<evidence type="ECO:0000256" key="4">
    <source>
        <dbReference type="ARBA" id="ARBA00023125"/>
    </source>
</evidence>
<evidence type="ECO:0000256" key="3">
    <source>
        <dbReference type="ARBA" id="ARBA00023015"/>
    </source>
</evidence>
<feature type="compositionally biased region" description="Basic and acidic residues" evidence="7">
    <location>
        <begin position="466"/>
        <end position="488"/>
    </location>
</feature>
<dbReference type="PANTHER" id="PTHR13011">
    <property type="entry name" value="TFIIF-ALPHA"/>
    <property type="match status" value="1"/>
</dbReference>
<keyword evidence="4" id="KW-0238">DNA-binding</keyword>
<keyword evidence="6" id="KW-0539">Nucleus</keyword>
<dbReference type="SUPFAM" id="SSF50916">
    <property type="entry name" value="Rap30/74 interaction domains"/>
    <property type="match status" value="1"/>
</dbReference>
<dbReference type="InterPro" id="IPR008851">
    <property type="entry name" value="TFIIF-alpha"/>
</dbReference>
<comment type="similarity">
    <text evidence="2">Belongs to the TFIIF alpha subunit family.</text>
</comment>
<feature type="compositionally biased region" description="Polar residues" evidence="7">
    <location>
        <begin position="493"/>
        <end position="503"/>
    </location>
</feature>
<keyword evidence="9" id="KW-1185">Reference proteome</keyword>
<dbReference type="GO" id="GO:0032968">
    <property type="term" value="P:positive regulation of transcription elongation by RNA polymerase II"/>
    <property type="evidence" value="ECO:0007669"/>
    <property type="project" value="InterPro"/>
</dbReference>
<dbReference type="GO" id="GO:0006367">
    <property type="term" value="P:transcription initiation at RNA polymerase II promoter"/>
    <property type="evidence" value="ECO:0007669"/>
    <property type="project" value="InterPro"/>
</dbReference>
<feature type="region of interest" description="Disordered" evidence="7">
    <location>
        <begin position="425"/>
        <end position="666"/>
    </location>
</feature>
<evidence type="ECO:0000256" key="5">
    <source>
        <dbReference type="ARBA" id="ARBA00023163"/>
    </source>
</evidence>
<dbReference type="OrthoDB" id="76676at2759"/>
<proteinExistence type="inferred from homology"/>
<organism evidence="8 9">
    <name type="scientific">Lachnellula cervina</name>
    <dbReference type="NCBI Taxonomy" id="1316786"/>
    <lineage>
        <taxon>Eukaryota</taxon>
        <taxon>Fungi</taxon>
        <taxon>Dikarya</taxon>
        <taxon>Ascomycota</taxon>
        <taxon>Pezizomycotina</taxon>
        <taxon>Leotiomycetes</taxon>
        <taxon>Helotiales</taxon>
        <taxon>Lachnaceae</taxon>
        <taxon>Lachnellula</taxon>
    </lineage>
</organism>
<gene>
    <name evidence="8" type="primary">tfg1</name>
    <name evidence="8" type="ORF">LCER1_G000397</name>
</gene>
<feature type="region of interest" description="Disordered" evidence="7">
    <location>
        <begin position="370"/>
        <end position="401"/>
    </location>
</feature>
<evidence type="ECO:0000256" key="2">
    <source>
        <dbReference type="ARBA" id="ARBA00005249"/>
    </source>
</evidence>
<feature type="compositionally biased region" description="Basic and acidic residues" evidence="7">
    <location>
        <begin position="386"/>
        <end position="399"/>
    </location>
</feature>
<dbReference type="GO" id="GO:0005674">
    <property type="term" value="C:transcription factor TFIIF complex"/>
    <property type="evidence" value="ECO:0007669"/>
    <property type="project" value="TreeGrafter"/>
</dbReference>
<evidence type="ECO:0000256" key="1">
    <source>
        <dbReference type="ARBA" id="ARBA00004123"/>
    </source>
</evidence>
<comment type="subcellular location">
    <subcellularLocation>
        <location evidence="1">Nucleus</location>
    </subcellularLocation>
</comment>
<dbReference type="GO" id="GO:0016251">
    <property type="term" value="F:RNA polymerase II general transcription initiation factor activity"/>
    <property type="evidence" value="ECO:0007669"/>
    <property type="project" value="TreeGrafter"/>
</dbReference>
<feature type="compositionally biased region" description="Low complexity" evidence="7">
    <location>
        <begin position="566"/>
        <end position="577"/>
    </location>
</feature>
<evidence type="ECO:0000256" key="6">
    <source>
        <dbReference type="ARBA" id="ARBA00023242"/>
    </source>
</evidence>
<feature type="region of interest" description="Disordered" evidence="7">
    <location>
        <begin position="1"/>
        <end position="110"/>
    </location>
</feature>
<sequence length="821" mass="90013">MSASPSGQSNNQTPTPNGGPPQFVRKHKATDPLRPRKKPVRRPNVPAGAAPLRPNGPAPAAPVNRYPVNGILPPRGAPSQAGPANGTADPSVTGGWTNAPTPGQYTDFPLFTTKRAMREGLRYHIARFSTKKDVDPANQAEFTRPVVLHRRDPRQPPPGKGIKDEDILTDVPMDSKEREKLEILKAEKDARKAADLAQIAPTGNNASALAAKKNQAFRNEKTSQVFRLDKTAEQKKASDLRYEEALPWHLEDADNKNTWVGSYEAALSDTNVMFVIDGARFIMVPIEKWYKFTPKNQFKTYTIEEAEAQLNKKTRESRWVMKANEKKMGELKAPPMHKMYTVKSESNTYKNSSKNERQDMDDLDFEEDDLFQDDDEQVTVEPDKDEDTKDAQEKIKREQLGANIFDQADELEVEKELEKELMEQEAEKKLGKKTRKALTKREQNLIYESDSDHPYSDSSDDDTADEDKQKEIDKRKEEEAKNKAKSESKLPSGASSKGTNTPSGRPKHTDPLKKSKTNLKRSGSPNLSESSGNESSRKKLKKKHHASPGASGTSTPVPGSRPMSPAPSGSQPASSQARKSSVVKLNVNPSKLSEIQKAAPNPSPVHGGSMSDGEATGGEMSDGGKKKKIKLRVGSPSGSRAGTPAPGRAGAGAGGSRAGSPAAQGQSMQFISPSPILFLIGGFVGDTLQYRFQEKWLMPRLPPQPPEPVFYRVNTPCHTAMKLAIRFHLSQWARAPQSMSFVEWLRVCAAEQSRAQSPGLGPISVQEVIAAIPASGISSGDLMRSFAGRVGDNPGQTDKKAFFSMVKEHSKYSADKLLRPK</sequence>
<evidence type="ECO:0000256" key="7">
    <source>
        <dbReference type="SAM" id="MobiDB-lite"/>
    </source>
</evidence>
<dbReference type="GO" id="GO:0003677">
    <property type="term" value="F:DNA binding"/>
    <property type="evidence" value="ECO:0007669"/>
    <property type="project" value="UniProtKB-KW"/>
</dbReference>
<dbReference type="AlphaFoldDB" id="A0A7D8YY39"/>
<feature type="compositionally biased region" description="Low complexity" evidence="7">
    <location>
        <begin position="10"/>
        <end position="22"/>
    </location>
</feature>
<dbReference type="GO" id="GO:0003743">
    <property type="term" value="F:translation initiation factor activity"/>
    <property type="evidence" value="ECO:0007669"/>
    <property type="project" value="UniProtKB-KW"/>
</dbReference>
<evidence type="ECO:0000313" key="9">
    <source>
        <dbReference type="Proteomes" id="UP000481288"/>
    </source>
</evidence>
<reference evidence="8 9" key="1">
    <citation type="submission" date="2018-05" db="EMBL/GenBank/DDBJ databases">
        <title>Whole genome sequencing for identification of molecular markers to develop diagnostic detection tools for the regulated plant pathogen Lachnellula willkommii.</title>
        <authorList>
            <person name="Giroux E."/>
            <person name="Bilodeau G."/>
        </authorList>
    </citation>
    <scope>NUCLEOTIDE SEQUENCE [LARGE SCALE GENOMIC DNA]</scope>
    <source>
        <strain evidence="8 9">CBS 625.97</strain>
    </source>
</reference>
<evidence type="ECO:0000313" key="8">
    <source>
        <dbReference type="EMBL" id="TVY58634.1"/>
    </source>
</evidence>
<feature type="compositionally biased region" description="Low complexity" evidence="7">
    <location>
        <begin position="638"/>
        <end position="648"/>
    </location>
</feature>
<keyword evidence="5" id="KW-0804">Transcription</keyword>
<dbReference type="PANTHER" id="PTHR13011:SF0">
    <property type="entry name" value="GENERAL TRANSCRIPTION FACTOR IIF SUBUNIT 1"/>
    <property type="match status" value="1"/>
</dbReference>
<dbReference type="EMBL" id="QGMG01000032">
    <property type="protein sequence ID" value="TVY58634.1"/>
    <property type="molecule type" value="Genomic_DNA"/>
</dbReference>
<feature type="compositionally biased region" description="Polar residues" evidence="7">
    <location>
        <begin position="520"/>
        <end position="534"/>
    </location>
</feature>
<dbReference type="InterPro" id="IPR011039">
    <property type="entry name" value="TFIIF_interaction"/>
</dbReference>
<protein>
    <submittedName>
        <fullName evidence="8">Transcription initiation factor IIF subunit alpha</fullName>
    </submittedName>
</protein>
<feature type="compositionally biased region" description="Polar residues" evidence="7">
    <location>
        <begin position="343"/>
        <end position="352"/>
    </location>
</feature>
<name>A0A7D8YY39_9HELO</name>
<feature type="compositionally biased region" description="Polar residues" evidence="7">
    <location>
        <begin position="88"/>
        <end position="104"/>
    </location>
</feature>
<keyword evidence="3" id="KW-0805">Transcription regulation</keyword>
<dbReference type="Proteomes" id="UP000481288">
    <property type="component" value="Unassembled WGS sequence"/>
</dbReference>
<feature type="region of interest" description="Disordered" evidence="7">
    <location>
        <begin position="333"/>
        <end position="358"/>
    </location>
</feature>
<keyword evidence="8" id="KW-0648">Protein biosynthesis</keyword>
<dbReference type="GO" id="GO:0001096">
    <property type="term" value="F:TFIIF-class transcription factor complex binding"/>
    <property type="evidence" value="ECO:0007669"/>
    <property type="project" value="TreeGrafter"/>
</dbReference>
<accession>A0A7D8YY39</accession>
<comment type="caution">
    <text evidence="8">The sequence shown here is derived from an EMBL/GenBank/DDBJ whole genome shotgun (WGS) entry which is preliminary data.</text>
</comment>
<keyword evidence="8" id="KW-0396">Initiation factor</keyword>